<dbReference type="SUPFAM" id="SSF51735">
    <property type="entry name" value="NAD(P)-binding Rossmann-fold domains"/>
    <property type="match status" value="1"/>
</dbReference>
<keyword evidence="5" id="KW-1185">Reference proteome</keyword>
<comment type="similarity">
    <text evidence="1 3">Belongs to the short-chain dehydrogenases/reductases (SDR) family.</text>
</comment>
<gene>
    <name evidence="4" type="ORF">P280DRAFT_492541</name>
</gene>
<dbReference type="Gene3D" id="3.40.50.720">
    <property type="entry name" value="NAD(P)-binding Rossmann-like Domain"/>
    <property type="match status" value="1"/>
</dbReference>
<evidence type="ECO:0000256" key="1">
    <source>
        <dbReference type="ARBA" id="ARBA00006484"/>
    </source>
</evidence>
<keyword evidence="2" id="KW-0560">Oxidoreductase</keyword>
<evidence type="ECO:0000256" key="3">
    <source>
        <dbReference type="RuleBase" id="RU000363"/>
    </source>
</evidence>
<dbReference type="PANTHER" id="PTHR43976">
    <property type="entry name" value="SHORT CHAIN DEHYDROGENASE"/>
    <property type="match status" value="1"/>
</dbReference>
<dbReference type="PANTHER" id="PTHR43976:SF16">
    <property type="entry name" value="SHORT-CHAIN DEHYDROGENASE_REDUCTASE FAMILY PROTEIN"/>
    <property type="match status" value="1"/>
</dbReference>
<protein>
    <submittedName>
        <fullName evidence="4">3-oxoacyl-reductase</fullName>
    </submittedName>
</protein>
<dbReference type="Pfam" id="PF00106">
    <property type="entry name" value="adh_short"/>
    <property type="match status" value="1"/>
</dbReference>
<dbReference type="OrthoDB" id="1274115at2759"/>
<dbReference type="PRINTS" id="PR00080">
    <property type="entry name" value="SDRFAMILY"/>
</dbReference>
<evidence type="ECO:0000313" key="5">
    <source>
        <dbReference type="Proteomes" id="UP000799753"/>
    </source>
</evidence>
<evidence type="ECO:0000313" key="4">
    <source>
        <dbReference type="EMBL" id="KAF2637242.1"/>
    </source>
</evidence>
<sequence length="282" mass="30905">MGKIWLITGCSSGFGQEIALAALAHGDTVVATARDPAKLAQLAEHGAITEQLDVLDSDENLRKKIDSIVEKTGRIDILVNNAGYMLAGGVEECNRSEVEAQFQTNVFGQLNVIRAVLPIMRDQRSGVVANMGSVRGWHGMPSMGVYHATKACVTILSETLRKEVVHLGVKVTVILPNDFRTNLLSPGHKKVPAQRIRELYDSTDFLFTFLDTYDHQQPGDPQKGARMIVEALTRTRSGMGDELPSRLTLDNKEYRIDSDHIDGYEASLEGEKDVSTANGDDP</sequence>
<dbReference type="InterPro" id="IPR002347">
    <property type="entry name" value="SDR_fam"/>
</dbReference>
<dbReference type="EMBL" id="MU006794">
    <property type="protein sequence ID" value="KAF2637242.1"/>
    <property type="molecule type" value="Genomic_DNA"/>
</dbReference>
<dbReference type="PRINTS" id="PR00081">
    <property type="entry name" value="GDHRDH"/>
</dbReference>
<dbReference type="InterPro" id="IPR036291">
    <property type="entry name" value="NAD(P)-bd_dom_sf"/>
</dbReference>
<evidence type="ECO:0000256" key="2">
    <source>
        <dbReference type="ARBA" id="ARBA00023002"/>
    </source>
</evidence>
<dbReference type="GO" id="GO:0016491">
    <property type="term" value="F:oxidoreductase activity"/>
    <property type="evidence" value="ECO:0007669"/>
    <property type="project" value="UniProtKB-KW"/>
</dbReference>
<dbReference type="AlphaFoldDB" id="A0A6A6RPT5"/>
<proteinExistence type="inferred from homology"/>
<name>A0A6A6RPT5_9PLEO</name>
<accession>A0A6A6RPT5</accession>
<organism evidence="4 5">
    <name type="scientific">Massarina eburnea CBS 473.64</name>
    <dbReference type="NCBI Taxonomy" id="1395130"/>
    <lineage>
        <taxon>Eukaryota</taxon>
        <taxon>Fungi</taxon>
        <taxon>Dikarya</taxon>
        <taxon>Ascomycota</taxon>
        <taxon>Pezizomycotina</taxon>
        <taxon>Dothideomycetes</taxon>
        <taxon>Pleosporomycetidae</taxon>
        <taxon>Pleosporales</taxon>
        <taxon>Massarineae</taxon>
        <taxon>Massarinaceae</taxon>
        <taxon>Massarina</taxon>
    </lineage>
</organism>
<dbReference type="InterPro" id="IPR051911">
    <property type="entry name" value="SDR_oxidoreductase"/>
</dbReference>
<dbReference type="Proteomes" id="UP000799753">
    <property type="component" value="Unassembled WGS sequence"/>
</dbReference>
<reference evidence="4" key="1">
    <citation type="journal article" date="2020" name="Stud. Mycol.">
        <title>101 Dothideomycetes genomes: a test case for predicting lifestyles and emergence of pathogens.</title>
        <authorList>
            <person name="Haridas S."/>
            <person name="Albert R."/>
            <person name="Binder M."/>
            <person name="Bloem J."/>
            <person name="Labutti K."/>
            <person name="Salamov A."/>
            <person name="Andreopoulos B."/>
            <person name="Baker S."/>
            <person name="Barry K."/>
            <person name="Bills G."/>
            <person name="Bluhm B."/>
            <person name="Cannon C."/>
            <person name="Castanera R."/>
            <person name="Culley D."/>
            <person name="Daum C."/>
            <person name="Ezra D."/>
            <person name="Gonzalez J."/>
            <person name="Henrissat B."/>
            <person name="Kuo A."/>
            <person name="Liang C."/>
            <person name="Lipzen A."/>
            <person name="Lutzoni F."/>
            <person name="Magnuson J."/>
            <person name="Mondo S."/>
            <person name="Nolan M."/>
            <person name="Ohm R."/>
            <person name="Pangilinan J."/>
            <person name="Park H.-J."/>
            <person name="Ramirez L."/>
            <person name="Alfaro M."/>
            <person name="Sun H."/>
            <person name="Tritt A."/>
            <person name="Yoshinaga Y."/>
            <person name="Zwiers L.-H."/>
            <person name="Turgeon B."/>
            <person name="Goodwin S."/>
            <person name="Spatafora J."/>
            <person name="Crous P."/>
            <person name="Grigoriev I."/>
        </authorList>
    </citation>
    <scope>NUCLEOTIDE SEQUENCE</scope>
    <source>
        <strain evidence="4">CBS 473.64</strain>
    </source>
</reference>
<dbReference type="CDD" id="cd05374">
    <property type="entry name" value="17beta-HSD-like_SDR_c"/>
    <property type="match status" value="1"/>
</dbReference>